<dbReference type="Proteomes" id="UP000320300">
    <property type="component" value="Unassembled WGS sequence"/>
</dbReference>
<keyword evidence="3" id="KW-0804">Transcription</keyword>
<dbReference type="InterPro" id="IPR016032">
    <property type="entry name" value="Sig_transdc_resp-reg_C-effctor"/>
</dbReference>
<dbReference type="OrthoDB" id="1727128at2"/>
<keyword evidence="2" id="KW-0238">DNA-binding</keyword>
<organism evidence="5 6">
    <name type="scientific">Pedobacter westerhofensis</name>
    <dbReference type="NCBI Taxonomy" id="425512"/>
    <lineage>
        <taxon>Bacteria</taxon>
        <taxon>Pseudomonadati</taxon>
        <taxon>Bacteroidota</taxon>
        <taxon>Sphingobacteriia</taxon>
        <taxon>Sphingobacteriales</taxon>
        <taxon>Sphingobacteriaceae</taxon>
        <taxon>Pedobacter</taxon>
    </lineage>
</organism>
<evidence type="ECO:0000256" key="1">
    <source>
        <dbReference type="ARBA" id="ARBA00023015"/>
    </source>
</evidence>
<dbReference type="PROSITE" id="PS50043">
    <property type="entry name" value="HTH_LUXR_2"/>
    <property type="match status" value="1"/>
</dbReference>
<feature type="domain" description="HTH luxR-type" evidence="4">
    <location>
        <begin position="199"/>
        <end position="264"/>
    </location>
</feature>
<dbReference type="PANTHER" id="PTHR44688:SF16">
    <property type="entry name" value="DNA-BINDING TRANSCRIPTIONAL ACTIVATOR DEVR_DOSR"/>
    <property type="match status" value="1"/>
</dbReference>
<dbReference type="Gene3D" id="1.10.10.10">
    <property type="entry name" value="Winged helix-like DNA-binding domain superfamily/Winged helix DNA-binding domain"/>
    <property type="match status" value="1"/>
</dbReference>
<dbReference type="GO" id="GO:0006355">
    <property type="term" value="P:regulation of DNA-templated transcription"/>
    <property type="evidence" value="ECO:0007669"/>
    <property type="project" value="InterPro"/>
</dbReference>
<name>A0A521CVX2_9SPHI</name>
<dbReference type="PANTHER" id="PTHR44688">
    <property type="entry name" value="DNA-BINDING TRANSCRIPTIONAL ACTIVATOR DEVR_DOSR"/>
    <property type="match status" value="1"/>
</dbReference>
<dbReference type="Gene3D" id="3.30.450.20">
    <property type="entry name" value="PAS domain"/>
    <property type="match status" value="1"/>
</dbReference>
<proteinExistence type="predicted"/>
<dbReference type="PROSITE" id="PS00622">
    <property type="entry name" value="HTH_LUXR_1"/>
    <property type="match status" value="1"/>
</dbReference>
<dbReference type="AlphaFoldDB" id="A0A521CVX2"/>
<evidence type="ECO:0000256" key="2">
    <source>
        <dbReference type="ARBA" id="ARBA00023125"/>
    </source>
</evidence>
<dbReference type="InterPro" id="IPR036388">
    <property type="entry name" value="WH-like_DNA-bd_sf"/>
</dbReference>
<sequence>MLKSLSKRKITWLHYLDKIKDNPGQEEPLQLAGFNDFFRANRLANSFFKYCRPFVYLLDYRRSEYIRMSDNFAGYQSGAFLKGGISHMLDIYHADHFKLFDQEIFPERLRILQGIPLSEYSRYLFTYNLCLQTRSGRYENFLQRNCFLPDAMGNPILSMGMLTPLNDHRIGSRIVQTVDRICVNGMLEQRLIDRAVYYLNEEDKLFSRREKEILLWMADGLSSKMIAGKLHISEHTVNNHRRSMQDKSNMPNAIALVSFAIRKEII</sequence>
<keyword evidence="6" id="KW-1185">Reference proteome</keyword>
<dbReference type="PRINTS" id="PR00038">
    <property type="entry name" value="HTHLUXR"/>
</dbReference>
<evidence type="ECO:0000313" key="5">
    <source>
        <dbReference type="EMBL" id="SMO62881.1"/>
    </source>
</evidence>
<evidence type="ECO:0000259" key="4">
    <source>
        <dbReference type="PROSITE" id="PS50043"/>
    </source>
</evidence>
<keyword evidence="1" id="KW-0805">Transcription regulation</keyword>
<dbReference type="RefSeq" id="WP_142527900.1">
    <property type="nucleotide sequence ID" value="NZ_CBCSJO010000001.1"/>
</dbReference>
<reference evidence="5 6" key="1">
    <citation type="submission" date="2017-05" db="EMBL/GenBank/DDBJ databases">
        <authorList>
            <person name="Varghese N."/>
            <person name="Submissions S."/>
        </authorList>
    </citation>
    <scope>NUCLEOTIDE SEQUENCE [LARGE SCALE GENOMIC DNA]</scope>
    <source>
        <strain evidence="5 6">DSM 19036</strain>
    </source>
</reference>
<evidence type="ECO:0000313" key="6">
    <source>
        <dbReference type="Proteomes" id="UP000320300"/>
    </source>
</evidence>
<dbReference type="GO" id="GO:0003677">
    <property type="term" value="F:DNA binding"/>
    <property type="evidence" value="ECO:0007669"/>
    <property type="project" value="UniProtKB-KW"/>
</dbReference>
<gene>
    <name evidence="5" type="ORF">SAMN06265348_104199</name>
</gene>
<dbReference type="EMBL" id="FXTN01000004">
    <property type="protein sequence ID" value="SMO62881.1"/>
    <property type="molecule type" value="Genomic_DNA"/>
</dbReference>
<dbReference type="CDD" id="cd06170">
    <property type="entry name" value="LuxR_C_like"/>
    <property type="match status" value="1"/>
</dbReference>
<dbReference type="InterPro" id="IPR000792">
    <property type="entry name" value="Tscrpt_reg_LuxR_C"/>
</dbReference>
<dbReference type="SMART" id="SM00421">
    <property type="entry name" value="HTH_LUXR"/>
    <property type="match status" value="1"/>
</dbReference>
<dbReference type="Pfam" id="PF00196">
    <property type="entry name" value="GerE"/>
    <property type="match status" value="1"/>
</dbReference>
<dbReference type="SUPFAM" id="SSF46894">
    <property type="entry name" value="C-terminal effector domain of the bipartite response regulators"/>
    <property type="match status" value="1"/>
</dbReference>
<evidence type="ECO:0000256" key="3">
    <source>
        <dbReference type="ARBA" id="ARBA00023163"/>
    </source>
</evidence>
<protein>
    <submittedName>
        <fullName evidence="5">Regulatory protein, luxR family</fullName>
    </submittedName>
</protein>
<accession>A0A521CVX2</accession>